<evidence type="ECO:0000256" key="10">
    <source>
        <dbReference type="HAMAP-Rule" id="MF_01499"/>
    </source>
</evidence>
<dbReference type="InterPro" id="IPR003390">
    <property type="entry name" value="DNA_integrity_scan_DisA_N"/>
</dbReference>
<dbReference type="HOGENOM" id="CLU_038561_0_1_9"/>
<dbReference type="Pfam" id="PF02457">
    <property type="entry name" value="DAC"/>
    <property type="match status" value="1"/>
</dbReference>
<feature type="transmembrane region" description="Helical" evidence="10">
    <location>
        <begin position="109"/>
        <end position="130"/>
    </location>
</feature>
<evidence type="ECO:0000256" key="8">
    <source>
        <dbReference type="ARBA" id="ARBA00022989"/>
    </source>
</evidence>
<organism evidence="12 13">
    <name type="scientific">Bacillus infantis NRRL B-14911</name>
    <dbReference type="NCBI Taxonomy" id="1367477"/>
    <lineage>
        <taxon>Bacteria</taxon>
        <taxon>Bacillati</taxon>
        <taxon>Bacillota</taxon>
        <taxon>Bacilli</taxon>
        <taxon>Bacillales</taxon>
        <taxon>Bacillaceae</taxon>
        <taxon>Bacillus</taxon>
    </lineage>
</organism>
<keyword evidence="6 10" id="KW-0547">Nucleotide-binding</keyword>
<evidence type="ECO:0000256" key="4">
    <source>
        <dbReference type="ARBA" id="ARBA00022692"/>
    </source>
</evidence>
<protein>
    <recommendedName>
        <fullName evidence="10">Diadenylate cyclase</fullName>
        <shortName evidence="10">DAC</shortName>
        <ecNumber evidence="10">2.7.7.85</ecNumber>
    </recommendedName>
    <alternativeName>
        <fullName evidence="10">Cyclic-di-AMP synthase</fullName>
        <shortName evidence="10">c-di-AMP synthase</shortName>
    </alternativeName>
</protein>
<dbReference type="InterPro" id="IPR050338">
    <property type="entry name" value="DisA"/>
</dbReference>
<comment type="subunit">
    <text evidence="10">Probably a homodimer.</text>
</comment>
<dbReference type="PANTHER" id="PTHR34185:SF1">
    <property type="entry name" value="DIADENYLATE CYCLASE"/>
    <property type="match status" value="1"/>
</dbReference>
<evidence type="ECO:0000256" key="1">
    <source>
        <dbReference type="ARBA" id="ARBA00000877"/>
    </source>
</evidence>
<proteinExistence type="inferred from homology"/>
<dbReference type="KEGG" id="bif:N288_01050"/>
<evidence type="ECO:0000256" key="2">
    <source>
        <dbReference type="ARBA" id="ARBA00022475"/>
    </source>
</evidence>
<dbReference type="FunFam" id="3.40.1700.10:FF:000002">
    <property type="entry name" value="Diadenylate cyclase"/>
    <property type="match status" value="1"/>
</dbReference>
<dbReference type="EC" id="2.7.7.85" evidence="10"/>
<evidence type="ECO:0000259" key="11">
    <source>
        <dbReference type="PROSITE" id="PS51794"/>
    </source>
</evidence>
<gene>
    <name evidence="10" type="primary">dacA</name>
    <name evidence="12" type="ORF">N288_01050</name>
</gene>
<keyword evidence="2 10" id="KW-1003">Cell membrane</keyword>
<dbReference type="GO" id="GO:0106408">
    <property type="term" value="F:diadenylate cyclase activity"/>
    <property type="evidence" value="ECO:0007669"/>
    <property type="project" value="UniProtKB-EC"/>
</dbReference>
<keyword evidence="8 10" id="KW-1133">Transmembrane helix</keyword>
<comment type="function">
    <text evidence="10">Catalyzes the condensation of 2 ATP molecules into cyclic di-AMP (c-di-AMP), a second messenger used to regulate differing processes in different bacteria.</text>
</comment>
<keyword evidence="3 10" id="KW-0808">Transferase</keyword>
<dbReference type="PROSITE" id="PS51794">
    <property type="entry name" value="DAC"/>
    <property type="match status" value="1"/>
</dbReference>
<keyword evidence="13" id="KW-1185">Reference proteome</keyword>
<evidence type="ECO:0000256" key="9">
    <source>
        <dbReference type="ARBA" id="ARBA00023136"/>
    </source>
</evidence>
<dbReference type="HAMAP" id="MF_01499">
    <property type="entry name" value="DacA"/>
    <property type="match status" value="1"/>
</dbReference>
<dbReference type="GO" id="GO:0005524">
    <property type="term" value="F:ATP binding"/>
    <property type="evidence" value="ECO:0007669"/>
    <property type="project" value="UniProtKB-UniRule"/>
</dbReference>
<dbReference type="Proteomes" id="UP000017805">
    <property type="component" value="Chromosome"/>
</dbReference>
<reference evidence="12 13" key="1">
    <citation type="submission" date="2013-07" db="EMBL/GenBank/DDBJ databases">
        <title>Complete genome sequence of Bacillus infantis NRRL B-14911 that has potential to induce cardiac disease by antigenic mimicry.</title>
        <authorList>
            <person name="Massilamany C."/>
            <person name="Smith T.P.L."/>
            <person name="Loy J.D."/>
            <person name="Barletta R."/>
            <person name="Reddy J."/>
        </authorList>
    </citation>
    <scope>NUCLEOTIDE SEQUENCE [LARGE SCALE GENOMIC DNA]</scope>
    <source>
        <strain evidence="12 13">NRRL B-14911</strain>
    </source>
</reference>
<comment type="similarity">
    <text evidence="10">Belongs to the adenylate cyclase family. DacA/CdaA subfamily.</text>
</comment>
<feature type="transmembrane region" description="Helical" evidence="10">
    <location>
        <begin position="86"/>
        <end position="103"/>
    </location>
</feature>
<dbReference type="InterPro" id="IPR036888">
    <property type="entry name" value="DNA_integrity_DisA_N_sf"/>
</dbReference>
<evidence type="ECO:0000313" key="13">
    <source>
        <dbReference type="Proteomes" id="UP000017805"/>
    </source>
</evidence>
<keyword evidence="9 10" id="KW-0472">Membrane</keyword>
<comment type="caution">
    <text evidence="10">Lacks conserved residue(s) required for the propagation of feature annotation.</text>
</comment>
<comment type="catalytic activity">
    <reaction evidence="1 10">
        <text>2 ATP = 3',3'-c-di-AMP + 2 diphosphate</text>
        <dbReference type="Rhea" id="RHEA:35655"/>
        <dbReference type="ChEBI" id="CHEBI:30616"/>
        <dbReference type="ChEBI" id="CHEBI:33019"/>
        <dbReference type="ChEBI" id="CHEBI:71500"/>
        <dbReference type="EC" id="2.7.7.85"/>
    </reaction>
</comment>
<feature type="domain" description="DAC" evidence="11">
    <location>
        <begin position="131"/>
        <end position="291"/>
    </location>
</feature>
<dbReference type="GO" id="GO:0004016">
    <property type="term" value="F:adenylate cyclase activity"/>
    <property type="evidence" value="ECO:0007669"/>
    <property type="project" value="UniProtKB-UniRule"/>
</dbReference>
<dbReference type="PANTHER" id="PTHR34185">
    <property type="entry name" value="DIADENYLATE CYCLASE"/>
    <property type="match status" value="1"/>
</dbReference>
<keyword evidence="5 10" id="KW-0548">Nucleotidyltransferase</keyword>
<feature type="transmembrane region" description="Helical" evidence="10">
    <location>
        <begin position="57"/>
        <end position="74"/>
    </location>
</feature>
<dbReference type="PATRIC" id="fig|1367477.3.peg.162"/>
<evidence type="ECO:0000256" key="7">
    <source>
        <dbReference type="ARBA" id="ARBA00022840"/>
    </source>
</evidence>
<dbReference type="AlphaFoldDB" id="U5L631"/>
<dbReference type="EMBL" id="CP006643">
    <property type="protein sequence ID" value="AGX02196.1"/>
    <property type="molecule type" value="Genomic_DNA"/>
</dbReference>
<dbReference type="Pfam" id="PF19293">
    <property type="entry name" value="CdaA_N"/>
    <property type="match status" value="1"/>
</dbReference>
<dbReference type="GO" id="GO:0006171">
    <property type="term" value="P:cAMP biosynthetic process"/>
    <property type="evidence" value="ECO:0007669"/>
    <property type="project" value="InterPro"/>
</dbReference>
<dbReference type="SUPFAM" id="SSF143597">
    <property type="entry name" value="YojJ-like"/>
    <property type="match status" value="1"/>
</dbReference>
<evidence type="ECO:0000256" key="3">
    <source>
        <dbReference type="ARBA" id="ARBA00022679"/>
    </source>
</evidence>
<accession>U5L631</accession>
<dbReference type="Gene3D" id="3.40.1700.10">
    <property type="entry name" value="DNA integrity scanning protein, DisA, N-terminal domain"/>
    <property type="match status" value="1"/>
</dbReference>
<keyword evidence="4 10" id="KW-0812">Transmembrane</keyword>
<sequence>MNEKARQELCNISHVHIIGFQSIYDIICELHTLKTKLMLFGKIYLEEGIMSFADFSILKYLANIVDILLVWYVIYKLIMIVRGTKAVQLLKGIFVILIVKVISDKFQLQTLGWMMEQVLLWGVLAIIIIFQPELRRALEQLGRGRFFSRSSSQEENEQEKMVDSITKAVDYMAKRRIGALISIERETGMGDYIETGIQLNSKISSELLINIFIPNTPLHDGAVIIQRNCVEAAACYLPLSESPFISKELGTRHRAALGISEVTDSLTIVVSEETGSVSLTKNGELHRSLSSEAFKELLSNELIVSQKAKQSSSARWNWRGKKNG</sequence>
<name>U5L631_9BACI</name>
<evidence type="ECO:0000256" key="5">
    <source>
        <dbReference type="ARBA" id="ARBA00022695"/>
    </source>
</evidence>
<dbReference type="InterPro" id="IPR034701">
    <property type="entry name" value="CdaA"/>
</dbReference>
<keyword evidence="7 10" id="KW-0067">ATP-binding</keyword>
<dbReference type="InterPro" id="IPR045585">
    <property type="entry name" value="CdaA_N"/>
</dbReference>
<evidence type="ECO:0000313" key="12">
    <source>
        <dbReference type="EMBL" id="AGX02196.1"/>
    </source>
</evidence>
<evidence type="ECO:0000256" key="6">
    <source>
        <dbReference type="ARBA" id="ARBA00022741"/>
    </source>
</evidence>
<dbReference type="STRING" id="1367477.N288_01050"/>
<dbReference type="NCBIfam" id="TIGR00159">
    <property type="entry name" value="diadenylate cyclase CdaA"/>
    <property type="match status" value="1"/>
</dbReference>